<dbReference type="EMBL" id="CP094326">
    <property type="protein sequence ID" value="UNZ00446.1"/>
    <property type="molecule type" value="Genomic_DNA"/>
</dbReference>
<feature type="domain" description="Gliding motility protein SprA N-terminal" evidence="2">
    <location>
        <begin position="1077"/>
        <end position="1581"/>
    </location>
</feature>
<sequence length="2345" mass="264543">MLCISGFAEAQSPAVQQQDTAKTGESLGGIKLKNPASVISKYTYDPVTNRYFYTEKIGNFDTAYPLILTPEQFKEMMLREQMKNYFKEKERAISGRTEEGKEARKNLLPNFYVNSDFFQSVFGGNTIEVIPTGSIAVDLGLRIQKNDNPALSPRNRTNITFDFDQRISLSLLGKVGERLTVNANYDTEATLDFQNQIKLEYTPSEDEIIRKIEVGNISLPLNSSLINGAQSLFGVKTELQFGRTKVTAVFSEQRSQNRRVVAEGGATINEFDISALDYDADRHFFLSHFFRDQYDQALENYPYINSAVQLTRVEVWVTNRIQNTQNVRNIVALQDLGEPLPDNTRINQNAPAGFFNSTVNLPRNEANDYDPFEIGGSSVLTEQIRDVATVQQGFGTLNTQVNQGYDYAVLENARKLEEGRDYRLEKQLGYISLNQRLSNDEILAVAYQYTYRGEVYQVGEFANDGVNATEYESNASGQVIAVNPQSLVLKMLKSNLTRVEDPVWDLMMKNIYATGAFQLLQEDFKMNILYTNPSPVNYISPVDEGTWPGGLEERILLDVFNFDRLNVYNDPQNGGDGFFDYYPGITVDPQNGLIIFTKAEPFGEHIHGVLGGGDYNNPDSYNANQAKYVFRSLYASTQAAALEDSDKNKYQLKGKYRAEGGRGISLGTFNVPRGSVRVKAGGRILQEGVDYTVNYIAGTVQILDEGLKASNIPIEVSVENNAVFGQQTRRFAGINVEHKVNDNFMLGGTFLNLSERPLTQKANYGTEPVNNTIFGFNGNYSTELPFLTRWVNKLPNIDTDVASNISVRGEFAYLLPGSPKMTDFDGETTVYLDDFEGAQAFIDVRSPLGWSLASAPVGYGGEILNDDLASGEKRAKLAWYTIDPVFYTSQRPSALSDNDISLNATRRVYIDEIFPQQDVAQGQTLVQTTLDLAYYPGQKGPYNNNPDFSAELPQDKWGGIMRSISSTNFEQANVEYIQFWVLDPYYQDGQLSGPAGELVFNLGSISEDILKDGRKQYENGLPGVNSNVLTNETAWGKVPASQSLVYAFDAEEANRQLQDVGFDGLPDSEEAAKYTNNGGTDPALDNYEYYLNVEGSIMDRYLNYNNPQGNSPVQVTNTNRGSTTLPDVEDVNRDLTMNTVDSYYEYRIPIAPGIQSTDKYVSDVRVVNTTTLPNNDSYSVRWIQYKIPVRDFEDAIGGITDFRSISYMRMYMTGFTENTVLRFGTLDLVRGDWRTYTRALNPDQGLDDQVYSEISTVNIQENDQRVPVAYVLPPGVRREQLNTNNTVINVNEQSLSFKVCDLGSRDAQGVYKNVNIDLRQYKKLKMFVHAEEIEGQESLDQDDLVAFIRFGTDYDQNYYQVEVPLKPTDYVPGQVNHLSSELVWPAENNIDVLLSVFSKIKAEVLQNTSLSSSDVNFFNEDLQPVDEYGLDGLAGDKRYKYGIKGNPSLGNVRSVMIGLKNGTENKDVCGEVWFDELRLAGLDNNGGWAAVASVDGNVADFASYSVTGSINNIGFGALDQTPNERSREKAVKYGVNTNVNLGQLLPKKWGVQIPLNYNISEELITPEFDPLYQDLKLQDRLDAADNADRERIKNQSEDYTKRKGINFIGVRKDRGEEQKPHVYDIENFTFNVAYNETTHRDFEVEQLRDQAVRAGFAYSYNFEPEAVEPFRKKDSLFTGKYWQWLKDLNFNYLPNNISVNSNINRSFNQQRFREVFEGDQSQFIGLPELQQRNFLFDWQYAINYNLTRSVRLNFTAANNNIVRNYYTEDEDGNRTINREMNLWSGFWDAGEANRHTQRLQLDYELPFDKIPTLSFINATYTYTSDFDWQRGGDVLRDIAGQQLNTVQNASTHVLNGSLSMDRFYRYLGLKSDPRRGSGRARVNMSPNSDQASTEKENKGLAALTGFATMLKRVNISYSKNAGKVLPGYIRSVGFIGTLKPSWGFVFGSQQDVRYEAARKGWLTTFPDFNQQFMERDATQLDVSANLEPFKDLTIDLVANRQYSENYTENFRVDALGGGVYEYVNLLGNQYGDFSISSLMIKTAFQKTGEATSETFNEFSKNRIIIAQRLAGQPVNPNATTYPDGYGPTNQSVLLPAFVAAYTGQDAGSVNLGAFRDTPIPNWSLKYTGLMRLGWFKDVFRRFSIGHGYRSSYSVNAFRTNLEYDAESPDERDQAGNFKNPTLYTNATLVEQFNPLVKVDFEMKNAFSVLAELRKERMLSLSFDNNLLTEMSGNEYILGLGYRIKDLRFVTNIGGKRTTLKSDLNIKADLSLRDNITIIRNLDINTNQVTAGQNIWGLKFTADYALTENLTALFYYDHTLSKYKVSTAYPQATIRSGITLRYNFGN</sequence>
<proteinExistence type="predicted"/>
<keyword evidence="4" id="KW-1185">Reference proteome</keyword>
<dbReference type="Pfam" id="PF14349">
    <property type="entry name" value="SprA_N"/>
    <property type="match status" value="2"/>
</dbReference>
<evidence type="ECO:0000313" key="4">
    <source>
        <dbReference type="Proteomes" id="UP000829476"/>
    </source>
</evidence>
<dbReference type="Proteomes" id="UP000829476">
    <property type="component" value="Chromosome"/>
</dbReference>
<reference evidence="3 4" key="1">
    <citation type="journal article" date="2018" name="Int. J. Syst. Evol. Microbiol.">
        <title>Zhouia spongiae sp. nov., isolated from a marine sponge.</title>
        <authorList>
            <person name="Zhuang L."/>
            <person name="Lin B."/>
            <person name="Qin F."/>
            <person name="Luo L."/>
        </authorList>
    </citation>
    <scope>NUCLEOTIDE SEQUENCE [LARGE SCALE GENOMIC DNA]</scope>
    <source>
        <strain evidence="3 4">HN-Y44</strain>
    </source>
</reference>
<evidence type="ECO:0000313" key="3">
    <source>
        <dbReference type="EMBL" id="UNZ00446.1"/>
    </source>
</evidence>
<dbReference type="InterPro" id="IPR025684">
    <property type="entry name" value="SprA_N_dom"/>
</dbReference>
<gene>
    <name evidence="3" type="primary">sprA</name>
    <name evidence="3" type="ORF">MQE36_02680</name>
</gene>
<evidence type="ECO:0000259" key="2">
    <source>
        <dbReference type="Pfam" id="PF14349"/>
    </source>
</evidence>
<name>A0ABY3YRG0_9FLAO</name>
<evidence type="ECO:0000256" key="1">
    <source>
        <dbReference type="SAM" id="MobiDB-lite"/>
    </source>
</evidence>
<protein>
    <submittedName>
        <fullName evidence="3">Cell surface protein SprA</fullName>
    </submittedName>
</protein>
<dbReference type="NCBIfam" id="TIGR04189">
    <property type="entry name" value="surface_SprA"/>
    <property type="match status" value="1"/>
</dbReference>
<organism evidence="3 4">
    <name type="scientific">Zhouia spongiae</name>
    <dbReference type="NCBI Taxonomy" id="2202721"/>
    <lineage>
        <taxon>Bacteria</taxon>
        <taxon>Pseudomonadati</taxon>
        <taxon>Bacteroidota</taxon>
        <taxon>Flavobacteriia</taxon>
        <taxon>Flavobacteriales</taxon>
        <taxon>Flavobacteriaceae</taxon>
        <taxon>Zhouia</taxon>
    </lineage>
</organism>
<feature type="region of interest" description="Disordered" evidence="1">
    <location>
        <begin position="1874"/>
        <end position="1896"/>
    </location>
</feature>
<dbReference type="InterPro" id="IPR026377">
    <property type="entry name" value="Cell_surface_SprA"/>
</dbReference>
<feature type="domain" description="Gliding motility protein SprA N-terminal" evidence="2">
    <location>
        <begin position="36"/>
        <end position="430"/>
    </location>
</feature>
<accession>A0ABY3YRG0</accession>